<evidence type="ECO:0000259" key="4">
    <source>
        <dbReference type="SMART" id="SM00852"/>
    </source>
</evidence>
<dbReference type="SMART" id="SM00852">
    <property type="entry name" value="MoCF_biosynth"/>
    <property type="match status" value="1"/>
</dbReference>
<comment type="pathway">
    <text evidence="2">Cofactor biosynthesis; molybdopterin biosynthesis.</text>
</comment>
<dbReference type="Gene3D" id="3.40.980.10">
    <property type="entry name" value="MoaB/Mog-like domain"/>
    <property type="match status" value="1"/>
</dbReference>
<dbReference type="InterPro" id="IPR036425">
    <property type="entry name" value="MoaB/Mog-like_dom_sf"/>
</dbReference>
<evidence type="ECO:0000256" key="2">
    <source>
        <dbReference type="ARBA" id="ARBA00005046"/>
    </source>
</evidence>
<dbReference type="InterPro" id="IPR001453">
    <property type="entry name" value="MoaB/Mog_dom"/>
</dbReference>
<comment type="function">
    <text evidence="1">May be involved in the biosynthesis of molybdopterin.</text>
</comment>
<organism evidence="5 6">
    <name type="scientific">Peptoniphilus equinus</name>
    <dbReference type="NCBI Taxonomy" id="3016343"/>
    <lineage>
        <taxon>Bacteria</taxon>
        <taxon>Bacillati</taxon>
        <taxon>Bacillota</taxon>
        <taxon>Tissierellia</taxon>
        <taxon>Tissierellales</taxon>
        <taxon>Peptoniphilaceae</taxon>
        <taxon>Peptoniphilus</taxon>
    </lineage>
</organism>
<evidence type="ECO:0000256" key="1">
    <source>
        <dbReference type="ARBA" id="ARBA00003487"/>
    </source>
</evidence>
<dbReference type="EMBL" id="CP115667">
    <property type="protein sequence ID" value="WBW50068.1"/>
    <property type="molecule type" value="Genomic_DNA"/>
</dbReference>
<keyword evidence="6" id="KW-1185">Reference proteome</keyword>
<dbReference type="RefSeq" id="WP_271191599.1">
    <property type="nucleotide sequence ID" value="NZ_CP115667.1"/>
</dbReference>
<evidence type="ECO:0000313" key="6">
    <source>
        <dbReference type="Proteomes" id="UP001210339"/>
    </source>
</evidence>
<sequence length="177" mass="19287">MSYTYSVLTASDRRALDGLEDLGGQKVMAVMARHGYTRLSYHVVEDDKAKIEAHLRAMVDEGANVIITTGGTGFAKRDVTPEATRAVIDKEAPGLAELMRYESYKITPHAMLSRQVCGIAKDSIIINLPGSVKAIEENLDVVLPLLSHGIDLILGAPEDHTFHGDHTTRTTEDKVST</sequence>
<dbReference type="PROSITE" id="PS01078">
    <property type="entry name" value="MOCF_BIOSYNTHESIS_1"/>
    <property type="match status" value="1"/>
</dbReference>
<dbReference type="CDD" id="cd00886">
    <property type="entry name" value="MogA_MoaB"/>
    <property type="match status" value="1"/>
</dbReference>
<keyword evidence="3" id="KW-0501">Molybdenum cofactor biosynthesis</keyword>
<protein>
    <submittedName>
        <fullName evidence="5">MogA/MoaB family molybdenum cofactor biosynthesis protein</fullName>
    </submittedName>
</protein>
<accession>A0ABY7QVX5</accession>
<reference evidence="5 6" key="1">
    <citation type="submission" date="2023-01" db="EMBL/GenBank/DDBJ databases">
        <authorList>
            <person name="Lee S.H."/>
            <person name="Jung H.S."/>
            <person name="Yun J.U."/>
        </authorList>
    </citation>
    <scope>NUCLEOTIDE SEQUENCE [LARGE SCALE GENOMIC DNA]</scope>
    <source>
        <strain evidence="5 6">CBA3646</strain>
    </source>
</reference>
<dbReference type="Pfam" id="PF00994">
    <property type="entry name" value="MoCF_biosynth"/>
    <property type="match status" value="1"/>
</dbReference>
<dbReference type="InterPro" id="IPR008284">
    <property type="entry name" value="MoCF_biosynth_CS"/>
</dbReference>
<dbReference type="PANTHER" id="PTHR43764">
    <property type="entry name" value="MOLYBDENUM COFACTOR BIOSYNTHESIS"/>
    <property type="match status" value="1"/>
</dbReference>
<gene>
    <name evidence="5" type="ORF">O6R05_00455</name>
</gene>
<dbReference type="NCBIfam" id="TIGR00177">
    <property type="entry name" value="molyb_syn"/>
    <property type="match status" value="1"/>
</dbReference>
<name>A0ABY7QVX5_9FIRM</name>
<proteinExistence type="predicted"/>
<evidence type="ECO:0000256" key="3">
    <source>
        <dbReference type="ARBA" id="ARBA00023150"/>
    </source>
</evidence>
<dbReference type="PANTHER" id="PTHR43764:SF1">
    <property type="entry name" value="MOLYBDOPTERIN MOLYBDOTRANSFERASE"/>
    <property type="match status" value="1"/>
</dbReference>
<dbReference type="InterPro" id="IPR051920">
    <property type="entry name" value="MPT_Adenylyltrnsfr/MoaC-Rel"/>
</dbReference>
<evidence type="ECO:0000313" key="5">
    <source>
        <dbReference type="EMBL" id="WBW50068.1"/>
    </source>
</evidence>
<feature type="domain" description="MoaB/Mog" evidence="4">
    <location>
        <begin position="6"/>
        <end position="149"/>
    </location>
</feature>
<dbReference type="Proteomes" id="UP001210339">
    <property type="component" value="Chromosome"/>
</dbReference>
<dbReference type="SUPFAM" id="SSF53218">
    <property type="entry name" value="Molybdenum cofactor biosynthesis proteins"/>
    <property type="match status" value="1"/>
</dbReference>